<dbReference type="Proteomes" id="UP000269945">
    <property type="component" value="Unassembled WGS sequence"/>
</dbReference>
<comment type="caution">
    <text evidence="2">The sequence shown here is derived from an EMBL/GenBank/DDBJ whole genome shotgun (WGS) entry which is preliminary data.</text>
</comment>
<organism evidence="2 3">
    <name type="scientific">Gulo gulo</name>
    <name type="common">Wolverine</name>
    <name type="synonym">Gluton</name>
    <dbReference type="NCBI Taxonomy" id="48420"/>
    <lineage>
        <taxon>Eukaryota</taxon>
        <taxon>Metazoa</taxon>
        <taxon>Chordata</taxon>
        <taxon>Craniata</taxon>
        <taxon>Vertebrata</taxon>
        <taxon>Euteleostomi</taxon>
        <taxon>Mammalia</taxon>
        <taxon>Eutheria</taxon>
        <taxon>Laurasiatheria</taxon>
        <taxon>Carnivora</taxon>
        <taxon>Caniformia</taxon>
        <taxon>Musteloidea</taxon>
        <taxon>Mustelidae</taxon>
        <taxon>Guloninae</taxon>
        <taxon>Gulo</taxon>
    </lineage>
</organism>
<evidence type="ECO:0000313" key="3">
    <source>
        <dbReference type="Proteomes" id="UP000269945"/>
    </source>
</evidence>
<evidence type="ECO:0000313" key="2">
    <source>
        <dbReference type="EMBL" id="VCX40137.1"/>
    </source>
</evidence>
<gene>
    <name evidence="2" type="ORF">BN2614_LOCUS2</name>
</gene>
<feature type="region of interest" description="Disordered" evidence="1">
    <location>
        <begin position="74"/>
        <end position="93"/>
    </location>
</feature>
<feature type="region of interest" description="Disordered" evidence="1">
    <location>
        <begin position="20"/>
        <end position="43"/>
    </location>
</feature>
<reference evidence="2 3" key="1">
    <citation type="submission" date="2018-10" db="EMBL/GenBank/DDBJ databases">
        <authorList>
            <person name="Ekblom R."/>
            <person name="Jareborg N."/>
        </authorList>
    </citation>
    <scope>NUCLEOTIDE SEQUENCE [LARGE SCALE GENOMIC DNA]</scope>
    <source>
        <tissue evidence="2">Muscle</tissue>
    </source>
</reference>
<accession>A0A9X9Q916</accession>
<sequence length="93" mass="9821">MLQKSKWNMDLLGRGGWAAKGTAGEKAVHPAGQQGEPGAERESLNACERVVTRKSSVKLVLLYTRCAPGHLVLPLPPADPEPPAELAGLWGGP</sequence>
<keyword evidence="3" id="KW-1185">Reference proteome</keyword>
<protein>
    <submittedName>
        <fullName evidence="2">Uncharacterized protein</fullName>
    </submittedName>
</protein>
<proteinExistence type="predicted"/>
<name>A0A9X9Q916_GULGU</name>
<feature type="compositionally biased region" description="Pro residues" evidence="1">
    <location>
        <begin position="74"/>
        <end position="83"/>
    </location>
</feature>
<dbReference type="AlphaFoldDB" id="A0A9X9Q916"/>
<evidence type="ECO:0000256" key="1">
    <source>
        <dbReference type="SAM" id="MobiDB-lite"/>
    </source>
</evidence>
<dbReference type="EMBL" id="CYRY02044927">
    <property type="protein sequence ID" value="VCX40137.1"/>
    <property type="molecule type" value="Genomic_DNA"/>
</dbReference>